<proteinExistence type="predicted"/>
<dbReference type="InterPro" id="IPR006597">
    <property type="entry name" value="Sel1-like"/>
</dbReference>
<evidence type="ECO:0000313" key="1">
    <source>
        <dbReference type="EMBL" id="PKY52122.1"/>
    </source>
</evidence>
<dbReference type="EMBL" id="LLXI01001143">
    <property type="protein sequence ID" value="PKY52122.1"/>
    <property type="molecule type" value="Genomic_DNA"/>
</dbReference>
<evidence type="ECO:0000313" key="2">
    <source>
        <dbReference type="Proteomes" id="UP000234323"/>
    </source>
</evidence>
<name>A0A2I1GZR0_9GLOM</name>
<reference evidence="1 2" key="1">
    <citation type="submission" date="2015-10" db="EMBL/GenBank/DDBJ databases">
        <title>Genome analyses suggest a sexual origin of heterokaryosis in a supposedly ancient asexual fungus.</title>
        <authorList>
            <person name="Ropars J."/>
            <person name="Sedzielewska K."/>
            <person name="Noel J."/>
            <person name="Charron P."/>
            <person name="Farinelli L."/>
            <person name="Marton T."/>
            <person name="Kruger M."/>
            <person name="Pelin A."/>
            <person name="Brachmann A."/>
            <person name="Corradi N."/>
        </authorList>
    </citation>
    <scope>NUCLEOTIDE SEQUENCE [LARGE SCALE GENOMIC DNA]</scope>
    <source>
        <strain evidence="1 2">A4</strain>
    </source>
</reference>
<dbReference type="SUPFAM" id="SSF81901">
    <property type="entry name" value="HCP-like"/>
    <property type="match status" value="1"/>
</dbReference>
<comment type="caution">
    <text evidence="1">The sequence shown here is derived from an EMBL/GenBank/DDBJ whole genome shotgun (WGS) entry which is preliminary data.</text>
</comment>
<dbReference type="Pfam" id="PF08238">
    <property type="entry name" value="Sel1"/>
    <property type="match status" value="2"/>
</dbReference>
<dbReference type="AlphaFoldDB" id="A0A2I1GZR0"/>
<accession>A0A2I1GZR0</accession>
<dbReference type="InterPro" id="IPR011990">
    <property type="entry name" value="TPR-like_helical_dom_sf"/>
</dbReference>
<evidence type="ECO:0008006" key="3">
    <source>
        <dbReference type="Google" id="ProtNLM"/>
    </source>
</evidence>
<organism evidence="1 2">
    <name type="scientific">Rhizophagus irregularis</name>
    <dbReference type="NCBI Taxonomy" id="588596"/>
    <lineage>
        <taxon>Eukaryota</taxon>
        <taxon>Fungi</taxon>
        <taxon>Fungi incertae sedis</taxon>
        <taxon>Mucoromycota</taxon>
        <taxon>Glomeromycotina</taxon>
        <taxon>Glomeromycetes</taxon>
        <taxon>Glomerales</taxon>
        <taxon>Glomeraceae</taxon>
        <taxon>Rhizophagus</taxon>
    </lineage>
</organism>
<dbReference type="Proteomes" id="UP000234323">
    <property type="component" value="Unassembled WGS sequence"/>
</dbReference>
<dbReference type="Gene3D" id="1.25.40.10">
    <property type="entry name" value="Tetratricopeptide repeat domain"/>
    <property type="match status" value="1"/>
</dbReference>
<sequence>MNSGQESKRRDKAKSLRDNYNKESKKLLLLKISWEWWRGENLLDEDLTGTIATGTVKPLENTEFHSRTEKNENKAIELYKKASDEGDIDSTYHLGYYYQHGIGTEKMKLKHLNYLQGCYENGIGIKTHELYNELTVIGYISMNNKI</sequence>
<protein>
    <recommendedName>
        <fullName evidence="3">HCP-like protein</fullName>
    </recommendedName>
</protein>
<gene>
    <name evidence="1" type="ORF">RhiirA4_469557</name>
</gene>
<keyword evidence="2" id="KW-1185">Reference proteome</keyword>